<organism evidence="1 2">
    <name type="scientific">Vibrio parahaemolyticus</name>
    <dbReference type="NCBI Taxonomy" id="670"/>
    <lineage>
        <taxon>Bacteria</taxon>
        <taxon>Pseudomonadati</taxon>
        <taxon>Pseudomonadota</taxon>
        <taxon>Gammaproteobacteria</taxon>
        <taxon>Vibrionales</taxon>
        <taxon>Vibrionaceae</taxon>
        <taxon>Vibrio</taxon>
    </lineage>
</organism>
<protein>
    <submittedName>
        <fullName evidence="1">Uncharacterized protein</fullName>
    </submittedName>
</protein>
<evidence type="ECO:0000313" key="1">
    <source>
        <dbReference type="EMBL" id="MDS1821529.1"/>
    </source>
</evidence>
<dbReference type="EMBL" id="JAUHGG010000003">
    <property type="protein sequence ID" value="MDS1821529.1"/>
    <property type="molecule type" value="Genomic_DNA"/>
</dbReference>
<comment type="caution">
    <text evidence="1">The sequence shown here is derived from an EMBL/GenBank/DDBJ whole genome shotgun (WGS) entry which is preliminary data.</text>
</comment>
<name>A0AAW8PZR6_VIBPH</name>
<accession>A0AAW8PZR6</accession>
<gene>
    <name evidence="1" type="ORF">QX249_12725</name>
</gene>
<dbReference type="AlphaFoldDB" id="A0AAW8PZR6"/>
<proteinExistence type="predicted"/>
<dbReference type="RefSeq" id="WP_311020433.1">
    <property type="nucleotide sequence ID" value="NZ_JAUHGG010000003.1"/>
</dbReference>
<dbReference type="Proteomes" id="UP001253193">
    <property type="component" value="Unassembled WGS sequence"/>
</dbReference>
<sequence length="80" mass="9137">MSEKSVGLSELTDSPTEAQIASVCFSFRHDFGLLPPSERELMMSEARRWWKVITEEIANPSYMSKDPETIKRFLVGEEPS</sequence>
<reference evidence="1" key="1">
    <citation type="submission" date="2023-06" db="EMBL/GenBank/DDBJ databases">
        <title>Genomic Diversity of Vibrio spp. and Metagenomic Analysis of Pathogens in Florida Gulf Coastal Waters Following Hurricane Ian.</title>
        <authorList>
            <person name="Brumfield K.D."/>
        </authorList>
    </citation>
    <scope>NUCLEOTIDE SEQUENCE</scope>
    <source>
        <strain evidence="1">WBS2B-138</strain>
    </source>
</reference>
<evidence type="ECO:0000313" key="2">
    <source>
        <dbReference type="Proteomes" id="UP001253193"/>
    </source>
</evidence>